<protein>
    <submittedName>
        <fullName evidence="2">GNAT family N-acetyltransferase</fullName>
    </submittedName>
</protein>
<organism evidence="2 3">
    <name type="scientific">Oceanospirillum sediminis</name>
    <dbReference type="NCBI Taxonomy" id="2760088"/>
    <lineage>
        <taxon>Bacteria</taxon>
        <taxon>Pseudomonadati</taxon>
        <taxon>Pseudomonadota</taxon>
        <taxon>Gammaproteobacteria</taxon>
        <taxon>Oceanospirillales</taxon>
        <taxon>Oceanospirillaceae</taxon>
        <taxon>Oceanospirillum</taxon>
    </lineage>
</organism>
<dbReference type="PROSITE" id="PS51186">
    <property type="entry name" value="GNAT"/>
    <property type="match status" value="1"/>
</dbReference>
<dbReference type="CDD" id="cd04301">
    <property type="entry name" value="NAT_SF"/>
    <property type="match status" value="1"/>
</dbReference>
<evidence type="ECO:0000313" key="3">
    <source>
        <dbReference type="Proteomes" id="UP000565262"/>
    </source>
</evidence>
<dbReference type="RefSeq" id="WP_182808580.1">
    <property type="nucleotide sequence ID" value="NZ_JACJFM010000009.1"/>
</dbReference>
<dbReference type="GO" id="GO:0016747">
    <property type="term" value="F:acyltransferase activity, transferring groups other than amino-acyl groups"/>
    <property type="evidence" value="ECO:0007669"/>
    <property type="project" value="InterPro"/>
</dbReference>
<feature type="domain" description="N-acetyltransferase" evidence="1">
    <location>
        <begin position="113"/>
        <end position="195"/>
    </location>
</feature>
<gene>
    <name evidence="2" type="ORF">H4O21_09295</name>
</gene>
<accession>A0A839IMY2</accession>
<evidence type="ECO:0000313" key="2">
    <source>
        <dbReference type="EMBL" id="MBB1486803.1"/>
    </source>
</evidence>
<proteinExistence type="predicted"/>
<dbReference type="EMBL" id="JACJFM010000009">
    <property type="protein sequence ID" value="MBB1486803.1"/>
    <property type="molecule type" value="Genomic_DNA"/>
</dbReference>
<reference evidence="2 3" key="1">
    <citation type="submission" date="2020-08" db="EMBL/GenBank/DDBJ databases">
        <title>Oceanospirillum sp. nov. isolated from marine sediment.</title>
        <authorList>
            <person name="Ji X."/>
        </authorList>
    </citation>
    <scope>NUCLEOTIDE SEQUENCE [LARGE SCALE GENOMIC DNA]</scope>
    <source>
        <strain evidence="2 3">D5</strain>
    </source>
</reference>
<dbReference type="InterPro" id="IPR000182">
    <property type="entry name" value="GNAT_dom"/>
</dbReference>
<dbReference type="Pfam" id="PF00583">
    <property type="entry name" value="Acetyltransf_1"/>
    <property type="match status" value="1"/>
</dbReference>
<keyword evidence="2" id="KW-0808">Transferase</keyword>
<dbReference type="PANTHER" id="PTHR42791:SF1">
    <property type="entry name" value="N-ACETYLTRANSFERASE DOMAIN-CONTAINING PROTEIN"/>
    <property type="match status" value="1"/>
</dbReference>
<dbReference type="InterPro" id="IPR016181">
    <property type="entry name" value="Acyl_CoA_acyltransferase"/>
</dbReference>
<comment type="caution">
    <text evidence="2">The sequence shown here is derived from an EMBL/GenBank/DDBJ whole genome shotgun (WGS) entry which is preliminary data.</text>
</comment>
<dbReference type="Proteomes" id="UP000565262">
    <property type="component" value="Unassembled WGS sequence"/>
</dbReference>
<sequence>MKYRPLAEALYHALTADAFYQTMEQSVEDPEQKKALMLCYLDYSMVESEQYGELFIPEGEAYGTSIWSMPLERELQAQKSAQKQHFLRTVMGENSLRTYNDIVSNMSEHTDTVIQENYWYLSIVGVLPAFQNQGLGAKLLQEVLQKSDSAGVATYLETYVPRNKSFYQRQGYQDIATFYEPVTGAEYSVMVREAQ</sequence>
<name>A0A839IMY2_9GAMM</name>
<dbReference type="PANTHER" id="PTHR42791">
    <property type="entry name" value="GNAT FAMILY ACETYLTRANSFERASE"/>
    <property type="match status" value="1"/>
</dbReference>
<dbReference type="AlphaFoldDB" id="A0A839IMY2"/>
<dbReference type="Gene3D" id="3.40.630.30">
    <property type="match status" value="1"/>
</dbReference>
<keyword evidence="3" id="KW-1185">Reference proteome</keyword>
<evidence type="ECO:0000259" key="1">
    <source>
        <dbReference type="PROSITE" id="PS51186"/>
    </source>
</evidence>
<dbReference type="InterPro" id="IPR052523">
    <property type="entry name" value="Trichothecene_AcTrans"/>
</dbReference>
<dbReference type="SUPFAM" id="SSF55729">
    <property type="entry name" value="Acyl-CoA N-acyltransferases (Nat)"/>
    <property type="match status" value="1"/>
</dbReference>